<evidence type="ECO:0000256" key="2">
    <source>
        <dbReference type="ARBA" id="ARBA00022840"/>
    </source>
</evidence>
<dbReference type="EMBL" id="FWDO01000005">
    <property type="protein sequence ID" value="SLM18698.1"/>
    <property type="molecule type" value="Genomic_DNA"/>
</dbReference>
<accession>A0A3P3XQV3</accession>
<dbReference type="Pfam" id="PF17863">
    <property type="entry name" value="AAA_lid_2"/>
    <property type="match status" value="1"/>
</dbReference>
<dbReference type="InterPro" id="IPR011703">
    <property type="entry name" value="ATPase_AAA-3"/>
</dbReference>
<dbReference type="FunFam" id="3.40.50.300:FF:000640">
    <property type="entry name" value="MoxR family ATPase"/>
    <property type="match status" value="1"/>
</dbReference>
<feature type="domain" description="ChlI/MoxR AAA lid" evidence="5">
    <location>
        <begin position="256"/>
        <end position="328"/>
    </location>
</feature>
<dbReference type="InterPro" id="IPR027417">
    <property type="entry name" value="P-loop_NTPase"/>
</dbReference>
<evidence type="ECO:0000259" key="4">
    <source>
        <dbReference type="Pfam" id="PF07726"/>
    </source>
</evidence>
<dbReference type="GO" id="GO:0005524">
    <property type="term" value="F:ATP binding"/>
    <property type="evidence" value="ECO:0007669"/>
    <property type="project" value="UniProtKB-KW"/>
</dbReference>
<evidence type="ECO:0000256" key="3">
    <source>
        <dbReference type="ARBA" id="ARBA00061607"/>
    </source>
</evidence>
<dbReference type="SUPFAM" id="SSF52540">
    <property type="entry name" value="P-loop containing nucleoside triphosphate hydrolases"/>
    <property type="match status" value="1"/>
</dbReference>
<sequence>MQGSVDTKVSECFIFRNFPRRAIIPRMSEKNETSSIIDNASKVVVGKRRALELMTVALLAGGHVLLEDVPGLGKTLMAKALARSIGGEFRRIQFTPDLLPSDVTGFSVYNQKSGEFVFHPGPVMCNVLLADEINRTIPRTQASLLESMGEFQVTVDANTIDLPRPFFVVATQNPIEMDGTFPLPEAQLDRFLMKIDLGYPDRDEELLILDRFLMDDPLVELAPVTSPERIVELQKKRGGITVAAPVREYIAALVGATRTNPKVRYGASPRGSLGLIKCAQALAFARGREFVIPDDAKELAGPVLTHRLILKHEERAKGATAQAVVEEILGKVPVPRI</sequence>
<keyword evidence="2" id="KW-0067">ATP-binding</keyword>
<keyword evidence="1" id="KW-0547">Nucleotide-binding</keyword>
<evidence type="ECO:0000313" key="6">
    <source>
        <dbReference type="EMBL" id="SLM18698.1"/>
    </source>
</evidence>
<dbReference type="PANTHER" id="PTHR42759">
    <property type="entry name" value="MOXR FAMILY PROTEIN"/>
    <property type="match status" value="1"/>
</dbReference>
<feature type="domain" description="ATPase AAA-3" evidence="4">
    <location>
        <begin position="63"/>
        <end position="193"/>
    </location>
</feature>
<organism evidence="6">
    <name type="scientific">uncultured spirochete</name>
    <dbReference type="NCBI Taxonomy" id="156406"/>
    <lineage>
        <taxon>Bacteria</taxon>
        <taxon>Pseudomonadati</taxon>
        <taxon>Spirochaetota</taxon>
        <taxon>Spirochaetia</taxon>
        <taxon>Spirochaetales</taxon>
        <taxon>environmental samples</taxon>
    </lineage>
</organism>
<evidence type="ECO:0008006" key="7">
    <source>
        <dbReference type="Google" id="ProtNLM"/>
    </source>
</evidence>
<protein>
    <recommendedName>
        <fullName evidence="7">AAA+ ATPase domain-containing protein</fullName>
    </recommendedName>
</protein>
<dbReference type="Gene3D" id="1.10.8.80">
    <property type="entry name" value="Magnesium chelatase subunit I, C-Terminal domain"/>
    <property type="match status" value="1"/>
</dbReference>
<dbReference type="CDD" id="cd00009">
    <property type="entry name" value="AAA"/>
    <property type="match status" value="1"/>
</dbReference>
<dbReference type="AlphaFoldDB" id="A0A3P3XQV3"/>
<reference evidence="6" key="1">
    <citation type="submission" date="2017-02" db="EMBL/GenBank/DDBJ databases">
        <authorList>
            <person name="Regsiter A."/>
            <person name="William W."/>
        </authorList>
    </citation>
    <scope>NUCLEOTIDE SEQUENCE</scope>
    <source>
        <strain evidence="6">BdmA 4</strain>
    </source>
</reference>
<dbReference type="PANTHER" id="PTHR42759:SF5">
    <property type="entry name" value="METHANOL DEHYDROGENASE REGULATOR"/>
    <property type="match status" value="1"/>
</dbReference>
<dbReference type="PIRSF" id="PIRSF002849">
    <property type="entry name" value="AAA_ATPase_chaperone_MoxR_prd"/>
    <property type="match status" value="1"/>
</dbReference>
<dbReference type="Gene3D" id="3.40.50.300">
    <property type="entry name" value="P-loop containing nucleotide triphosphate hydrolases"/>
    <property type="match status" value="1"/>
</dbReference>
<evidence type="ECO:0000259" key="5">
    <source>
        <dbReference type="Pfam" id="PF17863"/>
    </source>
</evidence>
<dbReference type="InterPro" id="IPR050764">
    <property type="entry name" value="CbbQ/NirQ/NorQ/GpvN"/>
</dbReference>
<proteinExistence type="inferred from homology"/>
<name>A0A3P3XQV3_9SPIR</name>
<comment type="similarity">
    <text evidence="3">Belongs to the MoxR family.</text>
</comment>
<gene>
    <name evidence="6" type="ORF">SPIRO4BDMA_50213</name>
</gene>
<evidence type="ECO:0000256" key="1">
    <source>
        <dbReference type="ARBA" id="ARBA00022741"/>
    </source>
</evidence>
<dbReference type="Pfam" id="PF07726">
    <property type="entry name" value="AAA_3"/>
    <property type="match status" value="1"/>
</dbReference>
<dbReference type="InterPro" id="IPR041628">
    <property type="entry name" value="ChlI/MoxR_AAA_lid"/>
</dbReference>
<dbReference type="GO" id="GO:0016887">
    <property type="term" value="F:ATP hydrolysis activity"/>
    <property type="evidence" value="ECO:0007669"/>
    <property type="project" value="InterPro"/>
</dbReference>